<dbReference type="Proteomes" id="UP000767291">
    <property type="component" value="Unassembled WGS sequence"/>
</dbReference>
<dbReference type="PANTHER" id="PTHR30032:SF8">
    <property type="entry name" value="GERMINATION-SPECIFIC N-ACETYLMURAMOYL-L-ALANINE AMIDASE"/>
    <property type="match status" value="1"/>
</dbReference>
<keyword evidence="4" id="KW-1185">Reference proteome</keyword>
<dbReference type="EMBL" id="JAGGJX010000006">
    <property type="protein sequence ID" value="MBP1856054.1"/>
    <property type="molecule type" value="Genomic_DNA"/>
</dbReference>
<dbReference type="PANTHER" id="PTHR30032">
    <property type="entry name" value="N-ACETYLMURAMOYL-L-ALANINE AMIDASE-RELATED"/>
    <property type="match status" value="1"/>
</dbReference>
<evidence type="ECO:0000256" key="1">
    <source>
        <dbReference type="SAM" id="MobiDB-lite"/>
    </source>
</evidence>
<proteinExistence type="predicted"/>
<dbReference type="Pfam" id="PF20585">
    <property type="entry name" value="Pectate_lyase_5"/>
    <property type="match status" value="2"/>
</dbReference>
<feature type="compositionally biased region" description="Polar residues" evidence="1">
    <location>
        <begin position="475"/>
        <end position="494"/>
    </location>
</feature>
<feature type="chain" id="PRO_5046858145" evidence="2">
    <location>
        <begin position="29"/>
        <end position="985"/>
    </location>
</feature>
<organism evidence="3 4">
    <name type="scientific">Metaclostridioides mangenotii</name>
    <dbReference type="NCBI Taxonomy" id="1540"/>
    <lineage>
        <taxon>Bacteria</taxon>
        <taxon>Bacillati</taxon>
        <taxon>Bacillota</taxon>
        <taxon>Clostridia</taxon>
        <taxon>Peptostreptococcales</taxon>
        <taxon>Peptostreptococcaceae</taxon>
        <taxon>Metaclostridioides</taxon>
    </lineage>
</organism>
<name>A0ABS4EDN2_9FIRM</name>
<dbReference type="SUPFAM" id="SSF51126">
    <property type="entry name" value="Pectin lyase-like"/>
    <property type="match status" value="2"/>
</dbReference>
<protein>
    <submittedName>
        <fullName evidence="3">Cell wall-binding protein</fullName>
    </submittedName>
</protein>
<evidence type="ECO:0000256" key="2">
    <source>
        <dbReference type="SAM" id="SignalP"/>
    </source>
</evidence>
<dbReference type="InterPro" id="IPR011050">
    <property type="entry name" value="Pectin_lyase_fold/virulence"/>
</dbReference>
<dbReference type="InterPro" id="IPR046776">
    <property type="entry name" value="Pectate_lyase_5"/>
</dbReference>
<feature type="region of interest" description="Disordered" evidence="1">
    <location>
        <begin position="475"/>
        <end position="510"/>
    </location>
</feature>
<gene>
    <name evidence="3" type="ORF">J2Z43_002456</name>
</gene>
<comment type="caution">
    <text evidence="3">The sequence shown here is derived from an EMBL/GenBank/DDBJ whole genome shotgun (WGS) entry which is preliminary data.</text>
</comment>
<evidence type="ECO:0000313" key="4">
    <source>
        <dbReference type="Proteomes" id="UP000767291"/>
    </source>
</evidence>
<dbReference type="InterPro" id="IPR007253">
    <property type="entry name" value="Cell_wall-bd_2"/>
</dbReference>
<accession>A0ABS4EDN2</accession>
<dbReference type="Gene3D" id="3.40.50.12090">
    <property type="match status" value="2"/>
</dbReference>
<reference evidence="3 4" key="1">
    <citation type="submission" date="2021-03" db="EMBL/GenBank/DDBJ databases">
        <title>Genomic Encyclopedia of Type Strains, Phase IV (KMG-IV): sequencing the most valuable type-strain genomes for metagenomic binning, comparative biology and taxonomic classification.</title>
        <authorList>
            <person name="Goeker M."/>
        </authorList>
    </citation>
    <scope>NUCLEOTIDE SEQUENCE [LARGE SCALE GENOMIC DNA]</scope>
    <source>
        <strain evidence="3 4">DSM 1289</strain>
    </source>
</reference>
<feature type="signal peptide" evidence="2">
    <location>
        <begin position="1"/>
        <end position="28"/>
    </location>
</feature>
<feature type="compositionally biased region" description="Gly residues" evidence="1">
    <location>
        <begin position="498"/>
        <end position="510"/>
    </location>
</feature>
<dbReference type="InterPro" id="IPR006626">
    <property type="entry name" value="PbH1"/>
</dbReference>
<keyword evidence="2" id="KW-0732">Signal</keyword>
<sequence>MKLPKKIATLLTVTLVAGSVLGNLTVDAAEGVSSETLKGNGRWETAIEISKKGWTKAKEAVIVNDNSLADALTATPFAEAKDAPILLTQNNKLDDRTKAELKRLGVTKVYLIGGESSLNKSVESALNSEKISTDRIWGNTRYETSLELAKRLDDIKKVSEISVANGEKGIVDAISIAPIAADKDMPIILASPSKGTEVADKFIAEKSIKTSYVIGGTNSVTKEVASKLPNATRVEGKDRNETNAKVIETFYTEKELKNAYVAKNGMTKENELIDGLAVGVLAAKNDSPVILVGKNLSQGQKDVTNTKTFKTITQVGGGSNEASFNELKTLQEVTTYNVSTVAELNEAIAKADANDVINMAPAVLNKAMAKGDANNVINKASADINEEIVIKTNKAIAINLSGNYKNTITVSAPNASIVNKGTIDKIVVKDCVGGKIENTSGAKISDIEVQGSASNVEVVNKGTVTNVKNDASGTVINNSGTISNNPTGNQTPNIEGNRPGGSTGGGGGGSVSSVANVSELGELEKALEDTSIKTINIKESIGKINKIIEVNRKVTINGNGNMLKFTDVINNITSNPEVGTARNGLLITNGGSGTKIDDLKVEMTPKEGWQGVYGIQVYNAKNVTLNDVSSSGADGGILVNGSEVTLAGTVNVSGNEFGGIEVSKGTADGIGEPKLTVNATVTYAEESKTMPVIWIDGFACSENGEVGLGTGVVHFGNGNNLKGREVCDEGNSEYQYLYTVKEYNDTVEDVSDLKGLESALEKESIKTIYITKSINNIGKIIEVDRDVTINGKGKTLSFTKDINEIPSNQNPEVGTARNGLLITNGGSGTKIDDLKVEMTPKEGWQGVYGIQVYNAKNVTLNDVSSSGADGGILVNGSEVTLTGIVEVSGNESGGIEVSKGEADGIGEPKLTVNGTVTYTEETETEPVIWIDGYDCTGNSGRLVKNVVKFAEGLAEDDILNGRKACVDDNHQYFFHTDAVYVPDNN</sequence>
<dbReference type="RefSeq" id="WP_209457421.1">
    <property type="nucleotide sequence ID" value="NZ_JAGGJX010000006.1"/>
</dbReference>
<dbReference type="Pfam" id="PF04122">
    <property type="entry name" value="CW_binding_2"/>
    <property type="match status" value="3"/>
</dbReference>
<dbReference type="SMART" id="SM00710">
    <property type="entry name" value="PbH1"/>
    <property type="match status" value="3"/>
</dbReference>
<evidence type="ECO:0000313" key="3">
    <source>
        <dbReference type="EMBL" id="MBP1856054.1"/>
    </source>
</evidence>
<dbReference type="InterPro" id="IPR051922">
    <property type="entry name" value="Bact_Sporulation_Assoc"/>
</dbReference>